<gene>
    <name evidence="2" type="ORF">JOL62DRAFT_281143</name>
</gene>
<sequence length="176" mass="19747">MTSIAISAHTHPSRTSRLNSTRRTYVKPTAQTGRQTSRQIDRPRIVASIIGVHRPSSIVHRQWRQSASMTSIPPSLQALQALAHVHLWRQSNPTQPNLTHTWTTHLAQPRNTHQQPSRPAGQEADADRVRTSVGQSTRCCAYSFSLASWMVGLALLASRRRHVRSVRQPSAEEEGR</sequence>
<feature type="compositionally biased region" description="Polar residues" evidence="1">
    <location>
        <begin position="107"/>
        <end position="117"/>
    </location>
</feature>
<organism evidence="2 3">
    <name type="scientific">Phyllosticta paracitricarpa</name>
    <dbReference type="NCBI Taxonomy" id="2016321"/>
    <lineage>
        <taxon>Eukaryota</taxon>
        <taxon>Fungi</taxon>
        <taxon>Dikarya</taxon>
        <taxon>Ascomycota</taxon>
        <taxon>Pezizomycotina</taxon>
        <taxon>Dothideomycetes</taxon>
        <taxon>Dothideomycetes incertae sedis</taxon>
        <taxon>Botryosphaeriales</taxon>
        <taxon>Phyllostictaceae</taxon>
        <taxon>Phyllosticta</taxon>
    </lineage>
</organism>
<accession>A0ABR1MWA3</accession>
<name>A0ABR1MWA3_9PEZI</name>
<evidence type="ECO:0000313" key="2">
    <source>
        <dbReference type="EMBL" id="KAK7607236.1"/>
    </source>
</evidence>
<evidence type="ECO:0000313" key="3">
    <source>
        <dbReference type="Proteomes" id="UP001367316"/>
    </source>
</evidence>
<proteinExistence type="predicted"/>
<reference evidence="2 3" key="1">
    <citation type="submission" date="2024-04" db="EMBL/GenBank/DDBJ databases">
        <title>Phyllosticta paracitricarpa is synonymous to the EU quarantine fungus P. citricarpa based on phylogenomic analyses.</title>
        <authorList>
            <consortium name="Lawrence Berkeley National Laboratory"/>
            <person name="Van ingen-buijs V.A."/>
            <person name="Van westerhoven A.C."/>
            <person name="Haridas S."/>
            <person name="Skiadas P."/>
            <person name="Martin F."/>
            <person name="Groenewald J.Z."/>
            <person name="Crous P.W."/>
            <person name="Seidl M.F."/>
        </authorList>
    </citation>
    <scope>NUCLEOTIDE SEQUENCE [LARGE SCALE GENOMIC DNA]</scope>
    <source>
        <strain evidence="2 3">CBS 141358</strain>
    </source>
</reference>
<dbReference type="EMBL" id="JBBPBF010000038">
    <property type="protein sequence ID" value="KAK7607236.1"/>
    <property type="molecule type" value="Genomic_DNA"/>
</dbReference>
<comment type="caution">
    <text evidence="2">The sequence shown here is derived from an EMBL/GenBank/DDBJ whole genome shotgun (WGS) entry which is preliminary data.</text>
</comment>
<feature type="region of interest" description="Disordered" evidence="1">
    <location>
        <begin position="1"/>
        <end position="42"/>
    </location>
</feature>
<feature type="region of interest" description="Disordered" evidence="1">
    <location>
        <begin position="107"/>
        <end position="130"/>
    </location>
</feature>
<feature type="compositionally biased region" description="Low complexity" evidence="1">
    <location>
        <begin position="13"/>
        <end position="23"/>
    </location>
</feature>
<feature type="compositionally biased region" description="Polar residues" evidence="1">
    <location>
        <begin position="29"/>
        <end position="38"/>
    </location>
</feature>
<evidence type="ECO:0000256" key="1">
    <source>
        <dbReference type="SAM" id="MobiDB-lite"/>
    </source>
</evidence>
<keyword evidence="3" id="KW-1185">Reference proteome</keyword>
<protein>
    <submittedName>
        <fullName evidence="2">Uncharacterized protein</fullName>
    </submittedName>
</protein>
<dbReference type="Proteomes" id="UP001367316">
    <property type="component" value="Unassembled WGS sequence"/>
</dbReference>